<sequence length="114" mass="11013">MRNFVQAGCNLDLTAPRALASGEGFIVGALFAIASTDAASGGALVGVTEGVFILPKKTAAVIAAGGRVSWDNAAHQCDAPGAGLYPVGVAVEAAGNGASTVTVRLDGVSTAAAA</sequence>
<dbReference type="AlphaFoldDB" id="A0A4D8PF43"/>
<dbReference type="RefSeq" id="WP_137115588.1">
    <property type="nucleotide sequence ID" value="NZ_CP032321.1"/>
</dbReference>
<proteinExistence type="predicted"/>
<dbReference type="KEGG" id="aare:D3093_11705"/>
<gene>
    <name evidence="1" type="ORF">D3093_11705</name>
</gene>
<dbReference type="EMBL" id="CP032321">
    <property type="protein sequence ID" value="QCN95870.1"/>
    <property type="molecule type" value="Genomic_DNA"/>
</dbReference>
<dbReference type="PIRSF" id="PIRSF030771">
    <property type="entry name" value="UCP030771"/>
    <property type="match status" value="1"/>
</dbReference>
<organism evidence="1 2">
    <name type="scientific">Azospirillum argentinense</name>
    <dbReference type="NCBI Taxonomy" id="2970906"/>
    <lineage>
        <taxon>Bacteria</taxon>
        <taxon>Pseudomonadati</taxon>
        <taxon>Pseudomonadota</taxon>
        <taxon>Alphaproteobacteria</taxon>
        <taxon>Rhodospirillales</taxon>
        <taxon>Azospirillaceae</taxon>
        <taxon>Azospirillum</taxon>
    </lineage>
</organism>
<reference evidence="1 2" key="1">
    <citation type="submission" date="2018-09" db="EMBL/GenBank/DDBJ databases">
        <title>Whole genome based analysis of evolution and adaptive divergence in Indian and Brazilian strains of Azospirillum brasilense.</title>
        <authorList>
            <person name="Singh C."/>
            <person name="Tripathi A.K."/>
        </authorList>
    </citation>
    <scope>NUCLEOTIDE SEQUENCE [LARGE SCALE GENOMIC DNA]</scope>
    <source>
        <strain evidence="1 2">MTCC4035</strain>
    </source>
</reference>
<dbReference type="Pfam" id="PF09956">
    <property type="entry name" value="Phage_cement_2"/>
    <property type="match status" value="1"/>
</dbReference>
<name>A0A4D8PF43_9PROT</name>
<dbReference type="Proteomes" id="UP000298595">
    <property type="component" value="Chromosome"/>
</dbReference>
<protein>
    <submittedName>
        <fullName evidence="1">DUF2190 family protein</fullName>
    </submittedName>
</protein>
<evidence type="ECO:0000313" key="2">
    <source>
        <dbReference type="Proteomes" id="UP000298595"/>
    </source>
</evidence>
<accession>A0A4D8PF43</accession>
<evidence type="ECO:0000313" key="1">
    <source>
        <dbReference type="EMBL" id="QCN95870.1"/>
    </source>
</evidence>
<dbReference type="InterPro" id="IPR011231">
    <property type="entry name" value="Phage_VT1-Sakai_H0018"/>
</dbReference>